<dbReference type="GeneID" id="106662997"/>
<keyword evidence="2" id="KW-1185">Reference proteome</keyword>
<evidence type="ECO:0000313" key="1">
    <source>
        <dbReference type="EnsemblMetazoa" id="XP_014242943.1"/>
    </source>
</evidence>
<dbReference type="OMA" id="PYIWITH"/>
<name>A0A8I6RBW5_CIMLE</name>
<dbReference type="InterPro" id="IPR020339">
    <property type="entry name" value="C20orf85-like"/>
</dbReference>
<protein>
    <submittedName>
        <fullName evidence="1">Uncharacterized protein</fullName>
    </submittedName>
</protein>
<dbReference type="AlphaFoldDB" id="A0A8I6RBW5"/>
<organism evidence="1 2">
    <name type="scientific">Cimex lectularius</name>
    <name type="common">Bed bug</name>
    <name type="synonym">Acanthia lectularia</name>
    <dbReference type="NCBI Taxonomy" id="79782"/>
    <lineage>
        <taxon>Eukaryota</taxon>
        <taxon>Metazoa</taxon>
        <taxon>Ecdysozoa</taxon>
        <taxon>Arthropoda</taxon>
        <taxon>Hexapoda</taxon>
        <taxon>Insecta</taxon>
        <taxon>Pterygota</taxon>
        <taxon>Neoptera</taxon>
        <taxon>Paraneoptera</taxon>
        <taxon>Hemiptera</taxon>
        <taxon>Heteroptera</taxon>
        <taxon>Panheteroptera</taxon>
        <taxon>Cimicomorpha</taxon>
        <taxon>Cimicidae</taxon>
        <taxon>Cimex</taxon>
    </lineage>
</organism>
<dbReference type="Pfam" id="PF14945">
    <property type="entry name" value="LLC1"/>
    <property type="match status" value="1"/>
</dbReference>
<dbReference type="OrthoDB" id="10031946at2759"/>
<reference evidence="1" key="1">
    <citation type="submission" date="2022-01" db="UniProtKB">
        <authorList>
            <consortium name="EnsemblMetazoa"/>
        </authorList>
    </citation>
    <scope>IDENTIFICATION</scope>
</reference>
<sequence>MAAKPDSVFDGKLKETIETEAKAKKRWKRKWAAMSTREFYEEIIRQETVRFGLDPEFYFEWVRKNQDLKKITSSVHIKPSPPVPAQSSQMIGWRSMPEHTLEIAGPFFVSRKDTMTLQGREPKEEHDFIMLG</sequence>
<evidence type="ECO:0000313" key="2">
    <source>
        <dbReference type="Proteomes" id="UP000494040"/>
    </source>
</evidence>
<dbReference type="KEGG" id="clec:106662997"/>
<dbReference type="RefSeq" id="XP_014242943.1">
    <property type="nucleotide sequence ID" value="XM_014387457.1"/>
</dbReference>
<accession>A0A8I6RBW5</accession>
<dbReference type="EnsemblMetazoa" id="XM_014387457.1">
    <property type="protein sequence ID" value="XP_014242943.1"/>
    <property type="gene ID" value="LOC106662997"/>
</dbReference>
<dbReference type="Proteomes" id="UP000494040">
    <property type="component" value="Unassembled WGS sequence"/>
</dbReference>
<proteinExistence type="predicted"/>